<feature type="region of interest" description="Disordered" evidence="1">
    <location>
        <begin position="1"/>
        <end position="47"/>
    </location>
</feature>
<proteinExistence type="predicted"/>
<dbReference type="AlphaFoldDB" id="A0A0A1SWP5"/>
<reference evidence="2 3" key="1">
    <citation type="journal article" date="2015" name="Genome Announc.">
        <title>Draft Genome Sequence and Gene Annotation of the Entomopathogenic Fungus Verticillium hemipterigenum.</title>
        <authorList>
            <person name="Horn F."/>
            <person name="Habel A."/>
            <person name="Scharf D.H."/>
            <person name="Dworschak J."/>
            <person name="Brakhage A.A."/>
            <person name="Guthke R."/>
            <person name="Hertweck C."/>
            <person name="Linde J."/>
        </authorList>
    </citation>
    <scope>NUCLEOTIDE SEQUENCE [LARGE SCALE GENOMIC DNA]</scope>
</reference>
<evidence type="ECO:0000313" key="2">
    <source>
        <dbReference type="EMBL" id="CEJ82691.1"/>
    </source>
</evidence>
<organism evidence="2 3">
    <name type="scientific">[Torrubiella] hemipterigena</name>
    <dbReference type="NCBI Taxonomy" id="1531966"/>
    <lineage>
        <taxon>Eukaryota</taxon>
        <taxon>Fungi</taxon>
        <taxon>Dikarya</taxon>
        <taxon>Ascomycota</taxon>
        <taxon>Pezizomycotina</taxon>
        <taxon>Sordariomycetes</taxon>
        <taxon>Hypocreomycetidae</taxon>
        <taxon>Hypocreales</taxon>
        <taxon>Clavicipitaceae</taxon>
        <taxon>Clavicipitaceae incertae sedis</taxon>
        <taxon>'Torrubiella' clade</taxon>
    </lineage>
</organism>
<dbReference type="EMBL" id="CDHN01000001">
    <property type="protein sequence ID" value="CEJ82691.1"/>
    <property type="molecule type" value="Genomic_DNA"/>
</dbReference>
<keyword evidence="3" id="KW-1185">Reference proteome</keyword>
<name>A0A0A1SWP5_9HYPO</name>
<protein>
    <submittedName>
        <fullName evidence="2">Uncharacterized protein</fullName>
    </submittedName>
</protein>
<dbReference type="Proteomes" id="UP000039046">
    <property type="component" value="Unassembled WGS sequence"/>
</dbReference>
<evidence type="ECO:0000313" key="3">
    <source>
        <dbReference type="Proteomes" id="UP000039046"/>
    </source>
</evidence>
<evidence type="ECO:0000256" key="1">
    <source>
        <dbReference type="SAM" id="MobiDB-lite"/>
    </source>
</evidence>
<feature type="compositionally biased region" description="Polar residues" evidence="1">
    <location>
        <begin position="8"/>
        <end position="24"/>
    </location>
</feature>
<accession>A0A0A1SWP5</accession>
<sequence length="138" mass="15265">MSACCLMSTDSFVDSGESISTSSGFDDRTDGGGSAEPLSLAAAGPSHPFPFASGLLDSEDKWLKHAEEAVSKYHRSQYQHQNQQWDRTKETMDQIPRIQQNTTQLKAKDDCTTASFSIADRRPLSPHFSPTKTPQQNR</sequence>
<feature type="compositionally biased region" description="Polar residues" evidence="1">
    <location>
        <begin position="128"/>
        <end position="138"/>
    </location>
</feature>
<feature type="region of interest" description="Disordered" evidence="1">
    <location>
        <begin position="114"/>
        <end position="138"/>
    </location>
</feature>
<gene>
    <name evidence="2" type="ORF">VHEMI02740</name>
</gene>
<dbReference type="HOGENOM" id="CLU_1856699_0_0_1"/>